<evidence type="ECO:0000256" key="5">
    <source>
        <dbReference type="ARBA" id="ARBA00022605"/>
    </source>
</evidence>
<keyword evidence="6 9" id="KW-0822">Tryptophan biosynthesis</keyword>
<evidence type="ECO:0000256" key="7">
    <source>
        <dbReference type="ARBA" id="ARBA00023141"/>
    </source>
</evidence>
<dbReference type="KEGG" id="alam:RT761_00045"/>
<gene>
    <name evidence="9 11" type="primary">trpF</name>
    <name evidence="11" type="ORF">RT761_00045</name>
</gene>
<protein>
    <recommendedName>
        <fullName evidence="4 9">N-(5'-phosphoribosyl)anthranilate isomerase</fullName>
        <shortName evidence="9">PRAI</shortName>
        <ecNumber evidence="3 9">5.3.1.24</ecNumber>
    </recommendedName>
</protein>
<organism evidence="11 12">
    <name type="scientific">Atribacter laminatus</name>
    <dbReference type="NCBI Taxonomy" id="2847778"/>
    <lineage>
        <taxon>Bacteria</taxon>
        <taxon>Pseudomonadati</taxon>
        <taxon>Atribacterota</taxon>
        <taxon>Atribacteria</taxon>
        <taxon>Atribacterales</taxon>
        <taxon>Atribacteraceae</taxon>
        <taxon>Atribacter</taxon>
    </lineage>
</organism>
<dbReference type="UniPathway" id="UPA00035">
    <property type="reaction ID" value="UER00042"/>
</dbReference>
<dbReference type="GO" id="GO:0004640">
    <property type="term" value="F:phosphoribosylanthranilate isomerase activity"/>
    <property type="evidence" value="ECO:0007669"/>
    <property type="project" value="UniProtKB-UniRule"/>
</dbReference>
<evidence type="ECO:0000256" key="6">
    <source>
        <dbReference type="ARBA" id="ARBA00022822"/>
    </source>
</evidence>
<dbReference type="SUPFAM" id="SSF51366">
    <property type="entry name" value="Ribulose-phoshate binding barrel"/>
    <property type="match status" value="1"/>
</dbReference>
<dbReference type="Gene3D" id="3.20.20.70">
    <property type="entry name" value="Aldolase class I"/>
    <property type="match status" value="1"/>
</dbReference>
<dbReference type="Pfam" id="PF00697">
    <property type="entry name" value="PRAI"/>
    <property type="match status" value="1"/>
</dbReference>
<sequence>MPQVKICGITRLKDIFALINYPVWALGFIQVETSPRYVKPDFAKKLISYLPNRIIPVGVFQDQSIQTVKQIREYCGFSMVQLHGNEEPSFCAKLGRGVIRAFRIGNKLDLVQIEHYQSVSDYFLFDTFVPGKNGGTGQPFSWKLLKGIERFKQPFLISGGLSPDNIQKCLDITTPFGIDVNSGVESSPGEKDAQKVHLLFKRLNMV</sequence>
<dbReference type="InterPro" id="IPR011060">
    <property type="entry name" value="RibuloseP-bd_barrel"/>
</dbReference>
<dbReference type="InterPro" id="IPR001240">
    <property type="entry name" value="PRAI_dom"/>
</dbReference>
<evidence type="ECO:0000313" key="12">
    <source>
        <dbReference type="Proteomes" id="UP000594463"/>
    </source>
</evidence>
<dbReference type="Proteomes" id="UP000594463">
    <property type="component" value="Chromosome"/>
</dbReference>
<name>A0A7T1AJ39_ATRLM</name>
<dbReference type="NCBIfam" id="NF002298">
    <property type="entry name" value="PRK01222.1-4"/>
    <property type="match status" value="1"/>
</dbReference>
<evidence type="ECO:0000256" key="2">
    <source>
        <dbReference type="ARBA" id="ARBA00004664"/>
    </source>
</evidence>
<accession>A0A7T1AJ39</accession>
<evidence type="ECO:0000256" key="1">
    <source>
        <dbReference type="ARBA" id="ARBA00001164"/>
    </source>
</evidence>
<dbReference type="InterPro" id="IPR013785">
    <property type="entry name" value="Aldolase_TIM"/>
</dbReference>
<dbReference type="CDD" id="cd00405">
    <property type="entry name" value="PRAI"/>
    <property type="match status" value="1"/>
</dbReference>
<evidence type="ECO:0000259" key="10">
    <source>
        <dbReference type="Pfam" id="PF00697"/>
    </source>
</evidence>
<dbReference type="GO" id="GO:0000162">
    <property type="term" value="P:L-tryptophan biosynthetic process"/>
    <property type="evidence" value="ECO:0007669"/>
    <property type="project" value="UniProtKB-UniRule"/>
</dbReference>
<feature type="domain" description="N-(5'phosphoribosyl) anthranilate isomerase (PRAI)" evidence="10">
    <location>
        <begin position="4"/>
        <end position="201"/>
    </location>
</feature>
<dbReference type="HAMAP" id="MF_00135">
    <property type="entry name" value="PRAI"/>
    <property type="match status" value="1"/>
</dbReference>
<evidence type="ECO:0000313" key="11">
    <source>
        <dbReference type="EMBL" id="QPM66859.1"/>
    </source>
</evidence>
<dbReference type="AlphaFoldDB" id="A0A7T1AJ39"/>
<evidence type="ECO:0000256" key="4">
    <source>
        <dbReference type="ARBA" id="ARBA00022272"/>
    </source>
</evidence>
<dbReference type="EC" id="5.3.1.24" evidence="3 9"/>
<keyword evidence="5 9" id="KW-0028">Amino-acid biosynthesis</keyword>
<dbReference type="PANTHER" id="PTHR42894">
    <property type="entry name" value="N-(5'-PHOSPHORIBOSYL)ANTHRANILATE ISOMERASE"/>
    <property type="match status" value="1"/>
</dbReference>
<evidence type="ECO:0000256" key="3">
    <source>
        <dbReference type="ARBA" id="ARBA00012572"/>
    </source>
</evidence>
<comment type="pathway">
    <text evidence="2 9">Amino-acid biosynthesis; L-tryptophan biosynthesis; L-tryptophan from chorismate: step 3/5.</text>
</comment>
<reference evidence="11 12" key="1">
    <citation type="journal article" date="2021" name="Nat. Commun.">
        <title>Isolation of a member of the candidate phylum Atribacteria reveals a unique cell membrane structure.</title>
        <authorList>
            <person name="Taiki K."/>
            <person name="Nobu M.K."/>
            <person name="Kusada H."/>
            <person name="Meng X.-Y."/>
            <person name="Hosoki N."/>
            <person name="Uematsu K."/>
            <person name="Yoshioka H."/>
            <person name="Kamagata Y."/>
            <person name="Tamaki H."/>
        </authorList>
    </citation>
    <scope>NUCLEOTIDE SEQUENCE [LARGE SCALE GENOMIC DNA]</scope>
    <source>
        <strain evidence="11 12">RT761</strain>
    </source>
</reference>
<dbReference type="RefSeq" id="WP_218112092.1">
    <property type="nucleotide sequence ID" value="NZ_CP065383.1"/>
</dbReference>
<keyword evidence="8 9" id="KW-0413">Isomerase</keyword>
<evidence type="ECO:0000256" key="8">
    <source>
        <dbReference type="ARBA" id="ARBA00023235"/>
    </source>
</evidence>
<evidence type="ECO:0000256" key="9">
    <source>
        <dbReference type="HAMAP-Rule" id="MF_00135"/>
    </source>
</evidence>
<dbReference type="EMBL" id="CP065383">
    <property type="protein sequence ID" value="QPM66859.1"/>
    <property type="molecule type" value="Genomic_DNA"/>
</dbReference>
<dbReference type="InterPro" id="IPR044643">
    <property type="entry name" value="TrpF_fam"/>
</dbReference>
<proteinExistence type="inferred from homology"/>
<keyword evidence="7 9" id="KW-0057">Aromatic amino acid biosynthesis</keyword>
<dbReference type="PANTHER" id="PTHR42894:SF1">
    <property type="entry name" value="N-(5'-PHOSPHORIBOSYL)ANTHRANILATE ISOMERASE"/>
    <property type="match status" value="1"/>
</dbReference>
<keyword evidence="12" id="KW-1185">Reference proteome</keyword>
<comment type="catalytic activity">
    <reaction evidence="1 9">
        <text>N-(5-phospho-beta-D-ribosyl)anthranilate = 1-(2-carboxyphenylamino)-1-deoxy-D-ribulose 5-phosphate</text>
        <dbReference type="Rhea" id="RHEA:21540"/>
        <dbReference type="ChEBI" id="CHEBI:18277"/>
        <dbReference type="ChEBI" id="CHEBI:58613"/>
        <dbReference type="EC" id="5.3.1.24"/>
    </reaction>
</comment>
<comment type="similarity">
    <text evidence="9">Belongs to the TrpF family.</text>
</comment>